<dbReference type="SMART" id="SM00345">
    <property type="entry name" value="HTH_GNTR"/>
    <property type="match status" value="1"/>
</dbReference>
<dbReference type="Pfam" id="PF00392">
    <property type="entry name" value="GntR"/>
    <property type="match status" value="1"/>
</dbReference>
<dbReference type="AlphaFoldDB" id="A0A1B7L7P8"/>
<dbReference type="SUPFAM" id="SSF48008">
    <property type="entry name" value="GntR ligand-binding domain-like"/>
    <property type="match status" value="1"/>
</dbReference>
<dbReference type="PANTHER" id="PTHR43537">
    <property type="entry name" value="TRANSCRIPTIONAL REGULATOR, GNTR FAMILY"/>
    <property type="match status" value="1"/>
</dbReference>
<keyword evidence="3" id="KW-0804">Transcription</keyword>
<comment type="caution">
    <text evidence="5">The sequence shown here is derived from an EMBL/GenBank/DDBJ whole genome shotgun (WGS) entry which is preliminary data.</text>
</comment>
<dbReference type="PANTHER" id="PTHR43537:SF39">
    <property type="entry name" value="HTH-TYPE TRANSCRIPTIONAL REGULATOR MCBR"/>
    <property type="match status" value="1"/>
</dbReference>
<keyword evidence="2" id="KW-0238">DNA-binding</keyword>
<proteinExistence type="predicted"/>
<dbReference type="InterPro" id="IPR000524">
    <property type="entry name" value="Tscrpt_reg_HTH_GntR"/>
</dbReference>
<sequence>MLDLRNAQHLSLTMQVELRLKHALIAAQMAPGERLNTRDIAEEMHVSITPVREAVLRLVAEGALCIAPAQAFTVPKITRSQFEEITLIRKELEGVALQRLIEHQPLGNMAQLAELSEMFNTARDKGDAHSALQAQREFRFTLYERAQLPLLLGMIEQLWIRVGPCFHFLRQMPEHITQNRHNYDALLEAIKNKDVAKAQHELILAIEHSNQLAMTHFFNAEAQS</sequence>
<dbReference type="STRING" id="1691903.A9B99_00790"/>
<evidence type="ECO:0000256" key="1">
    <source>
        <dbReference type="ARBA" id="ARBA00023015"/>
    </source>
</evidence>
<accession>A0A1B7L7P8</accession>
<evidence type="ECO:0000259" key="4">
    <source>
        <dbReference type="PROSITE" id="PS50949"/>
    </source>
</evidence>
<dbReference type="Gene3D" id="1.10.10.10">
    <property type="entry name" value="Winged helix-like DNA-binding domain superfamily/Winged helix DNA-binding domain"/>
    <property type="match status" value="1"/>
</dbReference>
<gene>
    <name evidence="5" type="ORF">A9B99_00790</name>
</gene>
<name>A0A1B7L7P8_9ENTR</name>
<dbReference type="InterPro" id="IPR008920">
    <property type="entry name" value="TF_FadR/GntR_C"/>
</dbReference>
<dbReference type="EMBL" id="LYRP01000001">
    <property type="protein sequence ID" value="OAT78306.1"/>
    <property type="molecule type" value="Genomic_DNA"/>
</dbReference>
<dbReference type="Proteomes" id="UP000078225">
    <property type="component" value="Unassembled WGS sequence"/>
</dbReference>
<feature type="domain" description="HTH gntR-type" evidence="4">
    <location>
        <begin position="10"/>
        <end position="77"/>
    </location>
</feature>
<evidence type="ECO:0000313" key="6">
    <source>
        <dbReference type="Proteomes" id="UP000078225"/>
    </source>
</evidence>
<dbReference type="Gene3D" id="1.20.120.530">
    <property type="entry name" value="GntR ligand-binding domain-like"/>
    <property type="match status" value="1"/>
</dbReference>
<dbReference type="InterPro" id="IPR036388">
    <property type="entry name" value="WH-like_DNA-bd_sf"/>
</dbReference>
<keyword evidence="6" id="KW-1185">Reference proteome</keyword>
<evidence type="ECO:0000256" key="2">
    <source>
        <dbReference type="ARBA" id="ARBA00023125"/>
    </source>
</evidence>
<evidence type="ECO:0000256" key="3">
    <source>
        <dbReference type="ARBA" id="ARBA00023163"/>
    </source>
</evidence>
<dbReference type="SUPFAM" id="SSF46785">
    <property type="entry name" value="Winged helix' DNA-binding domain"/>
    <property type="match status" value="1"/>
</dbReference>
<dbReference type="GO" id="GO:0003700">
    <property type="term" value="F:DNA-binding transcription factor activity"/>
    <property type="evidence" value="ECO:0007669"/>
    <property type="project" value="InterPro"/>
</dbReference>
<protein>
    <recommendedName>
        <fullName evidence="4">HTH gntR-type domain-containing protein</fullName>
    </recommendedName>
</protein>
<evidence type="ECO:0000313" key="5">
    <source>
        <dbReference type="EMBL" id="OAT78306.1"/>
    </source>
</evidence>
<dbReference type="InterPro" id="IPR036390">
    <property type="entry name" value="WH_DNA-bd_sf"/>
</dbReference>
<organism evidence="5 6">
    <name type="scientific">Mangrovibacter phragmitis</name>
    <dbReference type="NCBI Taxonomy" id="1691903"/>
    <lineage>
        <taxon>Bacteria</taxon>
        <taxon>Pseudomonadati</taxon>
        <taxon>Pseudomonadota</taxon>
        <taxon>Gammaproteobacteria</taxon>
        <taxon>Enterobacterales</taxon>
        <taxon>Enterobacteriaceae</taxon>
        <taxon>Mangrovibacter</taxon>
    </lineage>
</organism>
<keyword evidence="1" id="KW-0805">Transcription regulation</keyword>
<dbReference type="GO" id="GO:0003677">
    <property type="term" value="F:DNA binding"/>
    <property type="evidence" value="ECO:0007669"/>
    <property type="project" value="UniProtKB-KW"/>
</dbReference>
<reference evidence="6" key="1">
    <citation type="submission" date="2016-05" db="EMBL/GenBank/DDBJ databases">
        <authorList>
            <person name="Behera P."/>
            <person name="Vaishampayan P."/>
            <person name="Singh N."/>
            <person name="Raina V."/>
            <person name="Suar M."/>
            <person name="Pattnaik A."/>
            <person name="Rastogi G."/>
        </authorList>
    </citation>
    <scope>NUCLEOTIDE SEQUENCE [LARGE SCALE GENOMIC DNA]</scope>
    <source>
        <strain evidence="6">MP23</strain>
    </source>
</reference>
<dbReference type="InterPro" id="IPR011711">
    <property type="entry name" value="GntR_C"/>
</dbReference>
<dbReference type="SMART" id="SM00895">
    <property type="entry name" value="FCD"/>
    <property type="match status" value="1"/>
</dbReference>
<dbReference type="PROSITE" id="PS50949">
    <property type="entry name" value="HTH_GNTR"/>
    <property type="match status" value="1"/>
</dbReference>
<dbReference type="Pfam" id="PF07729">
    <property type="entry name" value="FCD"/>
    <property type="match status" value="1"/>
</dbReference>